<proteinExistence type="predicted"/>
<dbReference type="STRING" id="1227499.C493_06427"/>
<protein>
    <submittedName>
        <fullName evidence="1">Uncharacterized protein</fullName>
    </submittedName>
</protein>
<evidence type="ECO:0000313" key="1">
    <source>
        <dbReference type="EMBL" id="ELY58782.1"/>
    </source>
</evidence>
<sequence>MLSMLFVTVLLARMVGGRSNRQSATEFAVRSEKTCESTAVGGMSIETHTVEKGRYPLL</sequence>
<accession>L9XAW2</accession>
<keyword evidence="2" id="KW-1185">Reference proteome</keyword>
<dbReference type="Proteomes" id="UP000011602">
    <property type="component" value="Unassembled WGS sequence"/>
</dbReference>
<evidence type="ECO:0000313" key="2">
    <source>
        <dbReference type="Proteomes" id="UP000011602"/>
    </source>
</evidence>
<comment type="caution">
    <text evidence="1">The sequence shown here is derived from an EMBL/GenBank/DDBJ whole genome shotgun (WGS) entry which is preliminary data.</text>
</comment>
<reference evidence="1 2" key="1">
    <citation type="journal article" date="2014" name="PLoS Genet.">
        <title>Phylogenetically driven sequencing of extremely halophilic archaea reveals strategies for static and dynamic osmo-response.</title>
        <authorList>
            <person name="Becker E.A."/>
            <person name="Seitzer P.M."/>
            <person name="Tritt A."/>
            <person name="Larsen D."/>
            <person name="Krusor M."/>
            <person name="Yao A.I."/>
            <person name="Wu D."/>
            <person name="Madern D."/>
            <person name="Eisen J.A."/>
            <person name="Darling A.E."/>
            <person name="Facciotti M.T."/>
        </authorList>
    </citation>
    <scope>NUCLEOTIDE SEQUENCE [LARGE SCALE GENOMIC DNA]</scope>
    <source>
        <strain evidence="1 2">JCM 12255</strain>
    </source>
</reference>
<dbReference type="AlphaFoldDB" id="L9XAW2"/>
<dbReference type="EMBL" id="AOHZ01000033">
    <property type="protein sequence ID" value="ELY58782.1"/>
    <property type="molecule type" value="Genomic_DNA"/>
</dbReference>
<organism evidence="1 2">
    <name type="scientific">Natronolimnohabitans innermongolicus JCM 12255</name>
    <dbReference type="NCBI Taxonomy" id="1227499"/>
    <lineage>
        <taxon>Archaea</taxon>
        <taxon>Methanobacteriati</taxon>
        <taxon>Methanobacteriota</taxon>
        <taxon>Stenosarchaea group</taxon>
        <taxon>Halobacteria</taxon>
        <taxon>Halobacteriales</taxon>
        <taxon>Natrialbaceae</taxon>
        <taxon>Natronolimnohabitans</taxon>
    </lineage>
</organism>
<gene>
    <name evidence="1" type="ORF">C493_06427</name>
</gene>
<name>L9XAW2_9EURY</name>